<dbReference type="PANTHER" id="PTHR47089">
    <property type="entry name" value="ABC TRANSPORTER, PERMEASE PROTEIN"/>
    <property type="match status" value="1"/>
</dbReference>
<keyword evidence="2" id="KW-1003">Cell membrane</keyword>
<protein>
    <submittedName>
        <fullName evidence="7">ABC transporter permease</fullName>
    </submittedName>
</protein>
<dbReference type="AlphaFoldDB" id="A0A9D0YU07"/>
<sequence>MKKTLQALLALRPKKKLNGEYLLSLGASILAALLVGAVIMLVSGHNPLEGYRAMLHGALGTQRNLGNTLAKSMTLCLTALAMAVAARAGIFNVGGEGQLYLGAIASALVGAALSGMTPWLVVPLCLLAAAAAGGLYAFVPAWLKVRLKVNEVITTIMLNSAAIYFCTFLANGPFKTDERGIASGTAQLDAEFMFPKLIKLSNLTSAIFIAAVLALLVWYVMQRTSVGFELKLTGQNPRFASYMGIKTGRLALVSMVVSGAICGLCGMFEVFGLHKRFVETVSSEFYFDGMLVAMIMRYDPLGIVLMSLFFGVLKIGAMGMETVGIPSETILIVESIIIFFMAAESGISRALREKRARRRARRQSEIMLEKGAGA</sequence>
<keyword evidence="5 6" id="KW-0472">Membrane</keyword>
<comment type="caution">
    <text evidence="7">The sequence shown here is derived from an EMBL/GenBank/DDBJ whole genome shotgun (WGS) entry which is preliminary data.</text>
</comment>
<feature type="transmembrane region" description="Helical" evidence="6">
    <location>
        <begin position="203"/>
        <end position="221"/>
    </location>
</feature>
<keyword evidence="3 6" id="KW-0812">Transmembrane</keyword>
<dbReference type="EMBL" id="DVFI01000010">
    <property type="protein sequence ID" value="HIQ62084.1"/>
    <property type="molecule type" value="Genomic_DNA"/>
</dbReference>
<organism evidence="7 8">
    <name type="scientific">Candidatus Avichristensenella intestinipullorum</name>
    <dbReference type="NCBI Taxonomy" id="2840693"/>
    <lineage>
        <taxon>Bacteria</taxon>
        <taxon>Bacillati</taxon>
        <taxon>Bacillota</taxon>
        <taxon>Clostridia</taxon>
        <taxon>Candidatus Avichristensenella</taxon>
    </lineage>
</organism>
<accession>A0A9D0YU07</accession>
<gene>
    <name evidence="7" type="ORF">IAA66_00680</name>
</gene>
<dbReference type="InterPro" id="IPR001851">
    <property type="entry name" value="ABC_transp_permease"/>
</dbReference>
<comment type="subcellular location">
    <subcellularLocation>
        <location evidence="1">Cell membrane</location>
        <topology evidence="1">Multi-pass membrane protein</topology>
    </subcellularLocation>
</comment>
<reference evidence="7" key="1">
    <citation type="submission" date="2020-10" db="EMBL/GenBank/DDBJ databases">
        <authorList>
            <person name="Gilroy R."/>
        </authorList>
    </citation>
    <scope>NUCLEOTIDE SEQUENCE</scope>
    <source>
        <strain evidence="7">ChiHile30-977</strain>
    </source>
</reference>
<keyword evidence="4 6" id="KW-1133">Transmembrane helix</keyword>
<proteinExistence type="predicted"/>
<dbReference type="Pfam" id="PF02653">
    <property type="entry name" value="BPD_transp_2"/>
    <property type="match status" value="1"/>
</dbReference>
<dbReference type="CDD" id="cd06580">
    <property type="entry name" value="TM_PBP1_transp_TpRbsC_like"/>
    <property type="match status" value="1"/>
</dbReference>
<evidence type="ECO:0000256" key="5">
    <source>
        <dbReference type="ARBA" id="ARBA00023136"/>
    </source>
</evidence>
<evidence type="ECO:0000256" key="1">
    <source>
        <dbReference type="ARBA" id="ARBA00004651"/>
    </source>
</evidence>
<feature type="transmembrane region" description="Helical" evidence="6">
    <location>
        <begin position="330"/>
        <end position="351"/>
    </location>
</feature>
<evidence type="ECO:0000256" key="4">
    <source>
        <dbReference type="ARBA" id="ARBA00022989"/>
    </source>
</evidence>
<evidence type="ECO:0000256" key="6">
    <source>
        <dbReference type="SAM" id="Phobius"/>
    </source>
</evidence>
<feature type="transmembrane region" description="Helical" evidence="6">
    <location>
        <begin position="250"/>
        <end position="273"/>
    </location>
</feature>
<evidence type="ECO:0000313" key="7">
    <source>
        <dbReference type="EMBL" id="HIQ62084.1"/>
    </source>
</evidence>
<evidence type="ECO:0000256" key="3">
    <source>
        <dbReference type="ARBA" id="ARBA00022692"/>
    </source>
</evidence>
<dbReference type="GO" id="GO:0005886">
    <property type="term" value="C:plasma membrane"/>
    <property type="evidence" value="ECO:0007669"/>
    <property type="project" value="UniProtKB-SubCell"/>
</dbReference>
<dbReference type="Proteomes" id="UP000886819">
    <property type="component" value="Unassembled WGS sequence"/>
</dbReference>
<dbReference type="PANTHER" id="PTHR47089:SF1">
    <property type="entry name" value="GUANOSINE ABC TRANSPORTER PERMEASE PROTEIN NUPP"/>
    <property type="match status" value="1"/>
</dbReference>
<dbReference type="GO" id="GO:0022857">
    <property type="term" value="F:transmembrane transporter activity"/>
    <property type="evidence" value="ECO:0007669"/>
    <property type="project" value="InterPro"/>
</dbReference>
<name>A0A9D0YU07_9FIRM</name>
<reference evidence="7" key="2">
    <citation type="journal article" date="2021" name="PeerJ">
        <title>Extensive microbial diversity within the chicken gut microbiome revealed by metagenomics and culture.</title>
        <authorList>
            <person name="Gilroy R."/>
            <person name="Ravi A."/>
            <person name="Getino M."/>
            <person name="Pursley I."/>
            <person name="Horton D.L."/>
            <person name="Alikhan N.F."/>
            <person name="Baker D."/>
            <person name="Gharbi K."/>
            <person name="Hall N."/>
            <person name="Watson M."/>
            <person name="Adriaenssens E.M."/>
            <person name="Foster-Nyarko E."/>
            <person name="Jarju S."/>
            <person name="Secka A."/>
            <person name="Antonio M."/>
            <person name="Oren A."/>
            <person name="Chaudhuri R.R."/>
            <person name="La Ragione R."/>
            <person name="Hildebrand F."/>
            <person name="Pallen M.J."/>
        </authorList>
    </citation>
    <scope>NUCLEOTIDE SEQUENCE</scope>
    <source>
        <strain evidence="7">ChiHile30-977</strain>
    </source>
</reference>
<feature type="transmembrane region" description="Helical" evidence="6">
    <location>
        <begin position="120"/>
        <end position="139"/>
    </location>
</feature>
<feature type="transmembrane region" description="Helical" evidence="6">
    <location>
        <begin position="97"/>
        <end position="114"/>
    </location>
</feature>
<evidence type="ECO:0000256" key="2">
    <source>
        <dbReference type="ARBA" id="ARBA00022475"/>
    </source>
</evidence>
<feature type="transmembrane region" description="Helical" evidence="6">
    <location>
        <begin position="21"/>
        <end position="42"/>
    </location>
</feature>
<evidence type="ECO:0000313" key="8">
    <source>
        <dbReference type="Proteomes" id="UP000886819"/>
    </source>
</evidence>